<protein>
    <recommendedName>
        <fullName evidence="1">Peptidase S74 domain-containing protein</fullName>
    </recommendedName>
</protein>
<accession>A0A7W5ZUW6</accession>
<dbReference type="RefSeq" id="WP_183611079.1">
    <property type="nucleotide sequence ID" value="NZ_JACICY010000001.1"/>
</dbReference>
<keyword evidence="3" id="KW-1185">Reference proteome</keyword>
<reference evidence="2 3" key="1">
    <citation type="submission" date="2020-08" db="EMBL/GenBank/DDBJ databases">
        <title>Genomic Encyclopedia of Type Strains, Phase IV (KMG-IV): sequencing the most valuable type-strain genomes for metagenomic binning, comparative biology and taxonomic classification.</title>
        <authorList>
            <person name="Goeker M."/>
        </authorList>
    </citation>
    <scope>NUCLEOTIDE SEQUENCE [LARGE SCALE GENOMIC DNA]</scope>
    <source>
        <strain evidence="2 3">DSM 14552</strain>
    </source>
</reference>
<sequence>MAIEQDWEAYANQGTLGATDTILARTAAGAGVEVPGSALARVDALYGVPALGAVGGGVSANTDGAAYFGGCAFYAGNFRNTISGQGGWAARNSGGVFTVFTGNNPGPAGSIIGMSERMRIDGSGVFHFCTASASGLYNGSSNNPGVVIEPSGTLLIQRNSGTNCWMSKAAGYSDGGYVAFAVNGVGVGGISTNGSSTSYSTSSDYRLKDDLKPLTGALDRILSLPVYDFRWKTTGERAHGFMAHEYGEVIRGGATGKKDGMREEIVIVEPAVEPVFDEAGGLVTPGVEAVTRTELVPDYQGIDQSKVTPDLVGAVQEMAGIIEELRARVAALEAM</sequence>
<organism evidence="2 3">
    <name type="scientific">Novosphingobium hassiacum</name>
    <dbReference type="NCBI Taxonomy" id="173676"/>
    <lineage>
        <taxon>Bacteria</taxon>
        <taxon>Pseudomonadati</taxon>
        <taxon>Pseudomonadota</taxon>
        <taxon>Alphaproteobacteria</taxon>
        <taxon>Sphingomonadales</taxon>
        <taxon>Sphingomonadaceae</taxon>
        <taxon>Novosphingobium</taxon>
    </lineage>
</organism>
<dbReference type="Proteomes" id="UP000562395">
    <property type="component" value="Unassembled WGS sequence"/>
</dbReference>
<name>A0A7W5ZUW6_9SPHN</name>
<comment type="caution">
    <text evidence="2">The sequence shown here is derived from an EMBL/GenBank/DDBJ whole genome shotgun (WGS) entry which is preliminary data.</text>
</comment>
<evidence type="ECO:0000259" key="1">
    <source>
        <dbReference type="PROSITE" id="PS51688"/>
    </source>
</evidence>
<proteinExistence type="predicted"/>
<evidence type="ECO:0000313" key="2">
    <source>
        <dbReference type="EMBL" id="MBB3858869.1"/>
    </source>
</evidence>
<feature type="domain" description="Peptidase S74" evidence="1">
    <location>
        <begin position="203"/>
        <end position="329"/>
    </location>
</feature>
<gene>
    <name evidence="2" type="ORF">GGQ88_000109</name>
</gene>
<evidence type="ECO:0000313" key="3">
    <source>
        <dbReference type="Proteomes" id="UP000562395"/>
    </source>
</evidence>
<dbReference type="AlphaFoldDB" id="A0A7W5ZUW6"/>
<dbReference type="Pfam" id="PF13884">
    <property type="entry name" value="Peptidase_S74"/>
    <property type="match status" value="1"/>
</dbReference>
<dbReference type="PROSITE" id="PS51688">
    <property type="entry name" value="ICA"/>
    <property type="match status" value="1"/>
</dbReference>
<dbReference type="EMBL" id="JACICY010000001">
    <property type="protein sequence ID" value="MBB3858869.1"/>
    <property type="molecule type" value="Genomic_DNA"/>
</dbReference>
<dbReference type="InterPro" id="IPR030392">
    <property type="entry name" value="S74_ICA"/>
</dbReference>